<evidence type="ECO:0000256" key="1">
    <source>
        <dbReference type="SAM" id="Phobius"/>
    </source>
</evidence>
<evidence type="ECO:0008006" key="3">
    <source>
        <dbReference type="Google" id="ProtNLM"/>
    </source>
</evidence>
<dbReference type="Pfam" id="PF09608">
    <property type="entry name" value="Alph_Pro_TM"/>
    <property type="match status" value="1"/>
</dbReference>
<name>A0A3B0VFZ1_9ZZZZ</name>
<reference evidence="2" key="1">
    <citation type="submission" date="2018-06" db="EMBL/GenBank/DDBJ databases">
        <authorList>
            <person name="Zhirakovskaya E."/>
        </authorList>
    </citation>
    <scope>NUCLEOTIDE SEQUENCE</scope>
</reference>
<sequence>MNKKILFHISFLAGLLALLASSCLAADISIRLEPAVIHISTFYNGSSVKVSGTIPAKAEAFIRLSGLNRDIHLKKKGKVAGILWMNTGDVTFKDVPDTYMLLTSIGLKEEIDSPKSSLGFAALEKQITIEPADNDKSFLFKEFVKLQRKNHVYFTDDNAVQYAAAANGLRTFTAIATIPPKMKPGTYTIEVFALENGNVTGTATKTLTLEETGFPKQLANLAFNHSLLYGIMAVLIALVAGLITGVLFKGKGGVH</sequence>
<keyword evidence="1" id="KW-0812">Transmembrane</keyword>
<feature type="transmembrane region" description="Helical" evidence="1">
    <location>
        <begin position="227"/>
        <end position="248"/>
    </location>
</feature>
<keyword evidence="1" id="KW-1133">Transmembrane helix</keyword>
<dbReference type="InterPro" id="IPR019088">
    <property type="entry name" value="CHP02186-rel_TM"/>
</dbReference>
<dbReference type="PROSITE" id="PS51257">
    <property type="entry name" value="PROKAR_LIPOPROTEIN"/>
    <property type="match status" value="1"/>
</dbReference>
<organism evidence="2">
    <name type="scientific">hydrothermal vent metagenome</name>
    <dbReference type="NCBI Taxonomy" id="652676"/>
    <lineage>
        <taxon>unclassified sequences</taxon>
        <taxon>metagenomes</taxon>
        <taxon>ecological metagenomes</taxon>
    </lineage>
</organism>
<dbReference type="AlphaFoldDB" id="A0A3B0VFZ1"/>
<protein>
    <recommendedName>
        <fullName evidence="3">Transmembrane protein</fullName>
    </recommendedName>
</protein>
<dbReference type="EMBL" id="UOEY01000069">
    <property type="protein sequence ID" value="VAW39223.1"/>
    <property type="molecule type" value="Genomic_DNA"/>
</dbReference>
<keyword evidence="1" id="KW-0472">Membrane</keyword>
<evidence type="ECO:0000313" key="2">
    <source>
        <dbReference type="EMBL" id="VAW39223.1"/>
    </source>
</evidence>
<gene>
    <name evidence="2" type="ORF">MNBD_DELTA04-1118</name>
</gene>
<proteinExistence type="predicted"/>
<accession>A0A3B0VFZ1</accession>